<evidence type="ECO:0000313" key="2">
    <source>
        <dbReference type="Proteomes" id="UP000219020"/>
    </source>
</evidence>
<protein>
    <recommendedName>
        <fullName evidence="3">Transposase IS30-like HTH domain-containing protein</fullName>
    </recommendedName>
</protein>
<evidence type="ECO:0008006" key="3">
    <source>
        <dbReference type="Google" id="ProtNLM"/>
    </source>
</evidence>
<name>A0A2A5T457_9GAMM</name>
<organism evidence="1 2">
    <name type="scientific">Candidatus Enterovibrio escicola</name>
    <dbReference type="NCBI Taxonomy" id="1927127"/>
    <lineage>
        <taxon>Bacteria</taxon>
        <taxon>Pseudomonadati</taxon>
        <taxon>Pseudomonadota</taxon>
        <taxon>Gammaproteobacteria</taxon>
        <taxon>Vibrionales</taxon>
        <taxon>Vibrionaceae</taxon>
        <taxon>Enterovibrio</taxon>
    </lineage>
</organism>
<gene>
    <name evidence="1" type="ORF">BTN49_1501</name>
</gene>
<evidence type="ECO:0000313" key="1">
    <source>
        <dbReference type="EMBL" id="PCS22943.1"/>
    </source>
</evidence>
<reference evidence="2" key="1">
    <citation type="submission" date="2017-04" db="EMBL/GenBank/DDBJ databases">
        <title>Genome evolution of the luminous symbionts of deep sea anglerfish.</title>
        <authorList>
            <person name="Hendry T.A."/>
        </authorList>
    </citation>
    <scope>NUCLEOTIDE SEQUENCE [LARGE SCALE GENOMIC DNA]</scope>
</reference>
<dbReference type="AlphaFoldDB" id="A0A2A5T457"/>
<comment type="caution">
    <text evidence="1">The sequence shown here is derived from an EMBL/GenBank/DDBJ whole genome shotgun (WGS) entry which is preliminary data.</text>
</comment>
<accession>A0A2A5T457</accession>
<dbReference type="Proteomes" id="UP000219020">
    <property type="component" value="Unassembled WGS sequence"/>
</dbReference>
<keyword evidence="2" id="KW-1185">Reference proteome</keyword>
<dbReference type="EMBL" id="NBYY01000013">
    <property type="protein sequence ID" value="PCS22943.1"/>
    <property type="molecule type" value="Genomic_DNA"/>
</dbReference>
<proteinExistence type="predicted"/>
<sequence>MHSYIQLNDESQFYIEQRLVEGDYFSQIAKIFNCTHFTIRLKIK</sequence>